<dbReference type="Pfam" id="PF07589">
    <property type="entry name" value="PEP-CTERM"/>
    <property type="match status" value="1"/>
</dbReference>
<reference evidence="2 3" key="1">
    <citation type="submission" date="2019-02" db="EMBL/GenBank/DDBJ databases">
        <title>Deep-cultivation of Planctomycetes and their phenomic and genomic characterization uncovers novel biology.</title>
        <authorList>
            <person name="Wiegand S."/>
            <person name="Jogler M."/>
            <person name="Boedeker C."/>
            <person name="Pinto D."/>
            <person name="Vollmers J."/>
            <person name="Rivas-Marin E."/>
            <person name="Kohn T."/>
            <person name="Peeters S.H."/>
            <person name="Heuer A."/>
            <person name="Rast P."/>
            <person name="Oberbeckmann S."/>
            <person name="Bunk B."/>
            <person name="Jeske O."/>
            <person name="Meyerdierks A."/>
            <person name="Storesund J.E."/>
            <person name="Kallscheuer N."/>
            <person name="Luecker S."/>
            <person name="Lage O.M."/>
            <person name="Pohl T."/>
            <person name="Merkel B.J."/>
            <person name="Hornburger P."/>
            <person name="Mueller R.-W."/>
            <person name="Bruemmer F."/>
            <person name="Labrenz M."/>
            <person name="Spormann A.M."/>
            <person name="Op den Camp H."/>
            <person name="Overmann J."/>
            <person name="Amann R."/>
            <person name="Jetten M.S.M."/>
            <person name="Mascher T."/>
            <person name="Medema M.H."/>
            <person name="Devos D.P."/>
            <person name="Kaster A.-K."/>
            <person name="Ovreas L."/>
            <person name="Rohde M."/>
            <person name="Galperin M.Y."/>
            <person name="Jogler C."/>
        </authorList>
    </citation>
    <scope>NUCLEOTIDE SEQUENCE [LARGE SCALE GENOMIC DNA]</scope>
    <source>
        <strain evidence="2 3">HG15A2</strain>
    </source>
</reference>
<dbReference type="RefSeq" id="WP_145056624.1">
    <property type="nucleotide sequence ID" value="NZ_CP036263.1"/>
</dbReference>
<dbReference type="InterPro" id="IPR024079">
    <property type="entry name" value="MetalloPept_cat_dom_sf"/>
</dbReference>
<organism evidence="2 3">
    <name type="scientific">Adhaeretor mobilis</name>
    <dbReference type="NCBI Taxonomy" id="1930276"/>
    <lineage>
        <taxon>Bacteria</taxon>
        <taxon>Pseudomonadati</taxon>
        <taxon>Planctomycetota</taxon>
        <taxon>Planctomycetia</taxon>
        <taxon>Pirellulales</taxon>
        <taxon>Lacipirellulaceae</taxon>
        <taxon>Adhaeretor</taxon>
    </lineage>
</organism>
<evidence type="ECO:0000313" key="2">
    <source>
        <dbReference type="EMBL" id="QDS96757.1"/>
    </source>
</evidence>
<evidence type="ECO:0000313" key="3">
    <source>
        <dbReference type="Proteomes" id="UP000319852"/>
    </source>
</evidence>
<dbReference type="OrthoDB" id="272249at2"/>
<sequence>MNSNLRLPLHSGDRQESPLSCAQVLGVALLALAVVAMPAGATVVVRSTSGVPSSLPPVDSRTRAMPFGGSIEFQLRAPIISQLHGFDIVINPGPGLQANGPALAAFNRAAQAWESVISDPITVTIDADLAPLGQGVLGQAGSVLLVADYDLIRGQMVSDALDETDDDITALLPTAALAQFDLPPGFNLDGNILATKANLKALQFDSNFLDTTFGATDATITFSDSFNFDFDNSNGVAGFDFETVAVHELGHALGFISAVDDVDFFLSQNQTSDLIAPSTLDLYRFKSSGINDPTNSVEFTTFARSLIPGSDDSLDQLIGVFGGDVEARMSTGSFAGDGEQASHFKDGLGIGIMDPTISPGVVVPIGPNDLRAFDLIGYEITQVPEPTTALLMALGACGILSRRRS</sequence>
<feature type="domain" description="Ice-binding protein C-terminal" evidence="1">
    <location>
        <begin position="382"/>
        <end position="404"/>
    </location>
</feature>
<dbReference type="GO" id="GO:0008237">
    <property type="term" value="F:metallopeptidase activity"/>
    <property type="evidence" value="ECO:0007669"/>
    <property type="project" value="InterPro"/>
</dbReference>
<proteinExistence type="predicted"/>
<gene>
    <name evidence="2" type="ORF">HG15A2_00150</name>
</gene>
<keyword evidence="3" id="KW-1185">Reference proteome</keyword>
<dbReference type="EMBL" id="CP036263">
    <property type="protein sequence ID" value="QDS96757.1"/>
    <property type="molecule type" value="Genomic_DNA"/>
</dbReference>
<dbReference type="NCBIfam" id="NF038122">
    <property type="entry name" value="metallo_LGF"/>
    <property type="match status" value="1"/>
</dbReference>
<evidence type="ECO:0000259" key="1">
    <source>
        <dbReference type="Pfam" id="PF07589"/>
    </source>
</evidence>
<dbReference type="AlphaFoldDB" id="A0A517MPP3"/>
<dbReference type="Proteomes" id="UP000319852">
    <property type="component" value="Chromosome"/>
</dbReference>
<dbReference type="SUPFAM" id="SSF55486">
    <property type="entry name" value="Metalloproteases ('zincins'), catalytic domain"/>
    <property type="match status" value="1"/>
</dbReference>
<protein>
    <submittedName>
        <fullName evidence="2">PEP-CTERM motif protein</fullName>
    </submittedName>
</protein>
<dbReference type="InterPro" id="IPR013424">
    <property type="entry name" value="Ice-binding_C"/>
</dbReference>
<dbReference type="Gene3D" id="3.40.390.10">
    <property type="entry name" value="Collagenase (Catalytic Domain)"/>
    <property type="match status" value="1"/>
</dbReference>
<dbReference type="NCBIfam" id="TIGR02595">
    <property type="entry name" value="PEP_CTERM"/>
    <property type="match status" value="1"/>
</dbReference>
<dbReference type="KEGG" id="amob:HG15A2_00150"/>
<name>A0A517MPP3_9BACT</name>
<accession>A0A517MPP3</accession>